<feature type="non-terminal residue" evidence="3">
    <location>
        <position position="1"/>
    </location>
</feature>
<evidence type="ECO:0000259" key="2">
    <source>
        <dbReference type="SMART" id="SM00458"/>
    </source>
</evidence>
<dbReference type="SMART" id="SM00458">
    <property type="entry name" value="RICIN"/>
    <property type="match status" value="1"/>
</dbReference>
<name>A0A4U0R826_9ACTN</name>
<dbReference type="SUPFAM" id="SSF50370">
    <property type="entry name" value="Ricin B-like lectins"/>
    <property type="match status" value="1"/>
</dbReference>
<dbReference type="EMBL" id="SUMC01000344">
    <property type="protein sequence ID" value="TJZ90550.1"/>
    <property type="molecule type" value="Genomic_DNA"/>
</dbReference>
<feature type="compositionally biased region" description="Pro residues" evidence="1">
    <location>
        <begin position="45"/>
        <end position="57"/>
    </location>
</feature>
<evidence type="ECO:0000313" key="4">
    <source>
        <dbReference type="Proteomes" id="UP000305778"/>
    </source>
</evidence>
<feature type="domain" description="Ricin B lectin" evidence="2">
    <location>
        <begin position="88"/>
        <end position="241"/>
    </location>
</feature>
<sequence length="245" mass="25663">LAVGLTIACVALWFAYQPNVTSLAQEKLQQTAATTIPTPAASLTPPAPTTAAPPTPAAPTTAAQTQAASGNGGGGAPATPKKTQDPASAKNVLLKNTTTGKCADIPGGDKGTSGGEVDEFTCNGTNQDNQLWNLEVRYPKGGPHDASLFQIRNVKDDYCMDLPNGGAEPAQTHIDEFACDGTKADNQLWWLDKQSDGAYWIRNYASNHLCLDVSGFSTGGDGTVLTIYTCSNTDDQEWTIVKGQS</sequence>
<feature type="region of interest" description="Disordered" evidence="1">
    <location>
        <begin position="38"/>
        <end position="87"/>
    </location>
</feature>
<evidence type="ECO:0000256" key="1">
    <source>
        <dbReference type="SAM" id="MobiDB-lite"/>
    </source>
</evidence>
<proteinExistence type="predicted"/>
<reference evidence="3 4" key="1">
    <citation type="submission" date="2019-04" db="EMBL/GenBank/DDBJ databases">
        <title>Streptomyces oryziradicis sp. nov., a novel actinomycete isolated from rhizosphere soil of rice (Oryza sativa L.).</title>
        <authorList>
            <person name="Li C."/>
        </authorList>
    </citation>
    <scope>NUCLEOTIDE SEQUENCE [LARGE SCALE GENOMIC DNA]</scope>
    <source>
        <strain evidence="3 4">NEAU-C40</strain>
    </source>
</reference>
<dbReference type="Proteomes" id="UP000305778">
    <property type="component" value="Unassembled WGS sequence"/>
</dbReference>
<dbReference type="Pfam" id="PF14200">
    <property type="entry name" value="RicinB_lectin_2"/>
    <property type="match status" value="1"/>
</dbReference>
<dbReference type="CDD" id="cd00161">
    <property type="entry name" value="beta-trefoil_Ricin-like"/>
    <property type="match status" value="1"/>
</dbReference>
<organism evidence="3 4">
    <name type="scientific">Actinacidiphila oryziradicis</name>
    <dbReference type="NCBI Taxonomy" id="2571141"/>
    <lineage>
        <taxon>Bacteria</taxon>
        <taxon>Bacillati</taxon>
        <taxon>Actinomycetota</taxon>
        <taxon>Actinomycetes</taxon>
        <taxon>Kitasatosporales</taxon>
        <taxon>Streptomycetaceae</taxon>
        <taxon>Actinacidiphila</taxon>
    </lineage>
</organism>
<keyword evidence="4" id="KW-1185">Reference proteome</keyword>
<evidence type="ECO:0000313" key="3">
    <source>
        <dbReference type="EMBL" id="TJZ90550.1"/>
    </source>
</evidence>
<dbReference type="InterPro" id="IPR000772">
    <property type="entry name" value="Ricin_B_lectin"/>
</dbReference>
<feature type="compositionally biased region" description="Low complexity" evidence="1">
    <location>
        <begin position="58"/>
        <end position="69"/>
    </location>
</feature>
<dbReference type="RefSeq" id="WP_169317510.1">
    <property type="nucleotide sequence ID" value="NZ_SUMC01000344.1"/>
</dbReference>
<dbReference type="PROSITE" id="PS50231">
    <property type="entry name" value="RICIN_B_LECTIN"/>
    <property type="match status" value="1"/>
</dbReference>
<accession>A0A4U0R826</accession>
<gene>
    <name evidence="3" type="ORF">FCI23_55755</name>
</gene>
<protein>
    <submittedName>
        <fullName evidence="3">Hydrogenase expression protein</fullName>
    </submittedName>
</protein>
<dbReference type="AlphaFoldDB" id="A0A4U0R826"/>
<comment type="caution">
    <text evidence="3">The sequence shown here is derived from an EMBL/GenBank/DDBJ whole genome shotgun (WGS) entry which is preliminary data.</text>
</comment>
<dbReference type="Gene3D" id="2.80.10.50">
    <property type="match status" value="2"/>
</dbReference>
<dbReference type="InterPro" id="IPR035992">
    <property type="entry name" value="Ricin_B-like_lectins"/>
</dbReference>